<organism evidence="2 3">
    <name type="scientific">Desulfofustis glycolicus DSM 9705</name>
    <dbReference type="NCBI Taxonomy" id="1121409"/>
    <lineage>
        <taxon>Bacteria</taxon>
        <taxon>Pseudomonadati</taxon>
        <taxon>Thermodesulfobacteriota</taxon>
        <taxon>Desulfobulbia</taxon>
        <taxon>Desulfobulbales</taxon>
        <taxon>Desulfocapsaceae</taxon>
        <taxon>Desulfofustis</taxon>
    </lineage>
</organism>
<dbReference type="EMBL" id="FQXS01000009">
    <property type="protein sequence ID" value="SHH77337.1"/>
    <property type="molecule type" value="Genomic_DNA"/>
</dbReference>
<dbReference type="RefSeq" id="WP_143165966.1">
    <property type="nucleotide sequence ID" value="NZ_FQXS01000009.1"/>
</dbReference>
<evidence type="ECO:0000313" key="2">
    <source>
        <dbReference type="EMBL" id="SHH77337.1"/>
    </source>
</evidence>
<dbReference type="Gene3D" id="2.60.40.680">
    <property type="match status" value="1"/>
</dbReference>
<dbReference type="GO" id="GO:0030246">
    <property type="term" value="F:carbohydrate binding"/>
    <property type="evidence" value="ECO:0007669"/>
    <property type="project" value="InterPro"/>
</dbReference>
<dbReference type="OrthoDB" id="9884341at2"/>
<feature type="signal peptide" evidence="1">
    <location>
        <begin position="1"/>
        <end position="27"/>
    </location>
</feature>
<name>A0A1M5VQ28_9BACT</name>
<reference evidence="2 3" key="1">
    <citation type="submission" date="2016-11" db="EMBL/GenBank/DDBJ databases">
        <authorList>
            <person name="Jaros S."/>
            <person name="Januszkiewicz K."/>
            <person name="Wedrychowicz H."/>
        </authorList>
    </citation>
    <scope>NUCLEOTIDE SEQUENCE [LARGE SCALE GENOMIC DNA]</scope>
    <source>
        <strain evidence="2 3">DSM 9705</strain>
    </source>
</reference>
<protein>
    <recommendedName>
        <fullName evidence="4">Cohesin domain-containing protein</fullName>
    </recommendedName>
</protein>
<evidence type="ECO:0000313" key="3">
    <source>
        <dbReference type="Proteomes" id="UP000184139"/>
    </source>
</evidence>
<evidence type="ECO:0000256" key="1">
    <source>
        <dbReference type="SAM" id="SignalP"/>
    </source>
</evidence>
<keyword evidence="3" id="KW-1185">Reference proteome</keyword>
<dbReference type="AlphaFoldDB" id="A0A1M5VQ28"/>
<gene>
    <name evidence="2" type="ORF">SAMN02745124_01806</name>
</gene>
<dbReference type="Proteomes" id="UP000184139">
    <property type="component" value="Unassembled WGS sequence"/>
</dbReference>
<proteinExistence type="predicted"/>
<keyword evidence="1" id="KW-0732">Signal</keyword>
<dbReference type="InterPro" id="IPR008965">
    <property type="entry name" value="CBM2/CBM3_carb-bd_dom_sf"/>
</dbReference>
<evidence type="ECO:0008006" key="4">
    <source>
        <dbReference type="Google" id="ProtNLM"/>
    </source>
</evidence>
<dbReference type="SUPFAM" id="SSF49384">
    <property type="entry name" value="Carbohydrate-binding domain"/>
    <property type="match status" value="1"/>
</dbReference>
<sequence length="155" mass="17119">MPNPRHTLLFSLIGLLLTLACTHPSQAELSARLRFVPTEEKDPGQFSLVIDRAEKLAGMKVTLSYDSTNLSFVKAEKAPPVSSFMHVVNDKIPGTVIIVMASATGISGTNVELLHLYFKKIDNDSKSQKKVSVIQTQLMNENLQEISADTPEYLF</sequence>
<dbReference type="PROSITE" id="PS51257">
    <property type="entry name" value="PROKAR_LIPOPROTEIN"/>
    <property type="match status" value="1"/>
</dbReference>
<dbReference type="CDD" id="cd08547">
    <property type="entry name" value="Type_II_cohesin"/>
    <property type="match status" value="1"/>
</dbReference>
<feature type="chain" id="PRO_5012567662" description="Cohesin domain-containing protein" evidence="1">
    <location>
        <begin position="28"/>
        <end position="155"/>
    </location>
</feature>
<accession>A0A1M5VQ28</accession>